<comment type="similarity">
    <text evidence="5">Belongs to the globin family.</text>
</comment>
<evidence type="ECO:0000256" key="2">
    <source>
        <dbReference type="ARBA" id="ARBA00022621"/>
    </source>
</evidence>
<keyword evidence="4" id="KW-0408">Iron</keyword>
<dbReference type="Gene3D" id="1.10.490.10">
    <property type="entry name" value="Globins"/>
    <property type="match status" value="1"/>
</dbReference>
<name>A0ABP3V9K7_9BURK</name>
<comment type="caution">
    <text evidence="7">The sequence shown here is derived from an EMBL/GenBank/DDBJ whole genome shotgun (WGS) entry which is preliminary data.</text>
</comment>
<dbReference type="SUPFAM" id="SSF46458">
    <property type="entry name" value="Globin-like"/>
    <property type="match status" value="1"/>
</dbReference>
<dbReference type="EMBL" id="BAAAEW010000013">
    <property type="protein sequence ID" value="GAA0751104.1"/>
    <property type="molecule type" value="Genomic_DNA"/>
</dbReference>
<dbReference type="Proteomes" id="UP001500279">
    <property type="component" value="Unassembled WGS sequence"/>
</dbReference>
<keyword evidence="3" id="KW-0479">Metal-binding</keyword>
<sequence>MSPQQIELVRLSWQQVFPLRETAAQMFYERLFELDPSLRPLFKADLSQQAAKLFDTLNALVASLGENGALETVAGPLRRSHAGFAATPAHYEAVGAALMWTLQASVGKAFTTSTRAAWREAYAQLSSAMQVDRGAAAAAAAAR</sequence>
<dbReference type="InterPro" id="IPR009050">
    <property type="entry name" value="Globin-like_sf"/>
</dbReference>
<dbReference type="InterPro" id="IPR000971">
    <property type="entry name" value="Globin"/>
</dbReference>
<dbReference type="PANTHER" id="PTHR43396">
    <property type="entry name" value="FLAVOHEMOPROTEIN"/>
    <property type="match status" value="1"/>
</dbReference>
<evidence type="ECO:0000313" key="8">
    <source>
        <dbReference type="Proteomes" id="UP001500279"/>
    </source>
</evidence>
<dbReference type="PANTHER" id="PTHR43396:SF3">
    <property type="entry name" value="FLAVOHEMOPROTEIN"/>
    <property type="match status" value="1"/>
</dbReference>
<dbReference type="RefSeq" id="WP_141287300.1">
    <property type="nucleotide sequence ID" value="NZ_BAAAEW010000013.1"/>
</dbReference>
<organism evidence="7 8">
    <name type="scientific">Ideonella azotifigens</name>
    <dbReference type="NCBI Taxonomy" id="513160"/>
    <lineage>
        <taxon>Bacteria</taxon>
        <taxon>Pseudomonadati</taxon>
        <taxon>Pseudomonadota</taxon>
        <taxon>Betaproteobacteria</taxon>
        <taxon>Burkholderiales</taxon>
        <taxon>Sphaerotilaceae</taxon>
        <taxon>Ideonella</taxon>
    </lineage>
</organism>
<keyword evidence="1 5" id="KW-0349">Heme</keyword>
<evidence type="ECO:0000256" key="3">
    <source>
        <dbReference type="ARBA" id="ARBA00022723"/>
    </source>
</evidence>
<keyword evidence="5" id="KW-0813">Transport</keyword>
<dbReference type="PROSITE" id="PS01033">
    <property type="entry name" value="GLOBIN"/>
    <property type="match status" value="1"/>
</dbReference>
<protein>
    <submittedName>
        <fullName evidence="7">Globin family protein</fullName>
    </submittedName>
</protein>
<dbReference type="Pfam" id="PF00042">
    <property type="entry name" value="Globin"/>
    <property type="match status" value="1"/>
</dbReference>
<keyword evidence="2 5" id="KW-0561">Oxygen transport</keyword>
<feature type="domain" description="Globin" evidence="6">
    <location>
        <begin position="1"/>
        <end position="134"/>
    </location>
</feature>
<evidence type="ECO:0000256" key="5">
    <source>
        <dbReference type="RuleBase" id="RU000356"/>
    </source>
</evidence>
<dbReference type="InterPro" id="IPR012292">
    <property type="entry name" value="Globin/Proto"/>
</dbReference>
<evidence type="ECO:0000256" key="1">
    <source>
        <dbReference type="ARBA" id="ARBA00022617"/>
    </source>
</evidence>
<accession>A0ABP3V9K7</accession>
<reference evidence="8" key="1">
    <citation type="journal article" date="2019" name="Int. J. Syst. Evol. Microbiol.">
        <title>The Global Catalogue of Microorganisms (GCM) 10K type strain sequencing project: providing services to taxonomists for standard genome sequencing and annotation.</title>
        <authorList>
            <consortium name="The Broad Institute Genomics Platform"/>
            <consortium name="The Broad Institute Genome Sequencing Center for Infectious Disease"/>
            <person name="Wu L."/>
            <person name="Ma J."/>
        </authorList>
    </citation>
    <scope>NUCLEOTIDE SEQUENCE [LARGE SCALE GENOMIC DNA]</scope>
    <source>
        <strain evidence="8">JCM 15503</strain>
    </source>
</reference>
<evidence type="ECO:0000313" key="7">
    <source>
        <dbReference type="EMBL" id="GAA0751104.1"/>
    </source>
</evidence>
<gene>
    <name evidence="7" type="ORF">GCM10009107_23550</name>
</gene>
<keyword evidence="8" id="KW-1185">Reference proteome</keyword>
<evidence type="ECO:0000259" key="6">
    <source>
        <dbReference type="PROSITE" id="PS01033"/>
    </source>
</evidence>
<evidence type="ECO:0000256" key="4">
    <source>
        <dbReference type="ARBA" id="ARBA00023004"/>
    </source>
</evidence>
<proteinExistence type="inferred from homology"/>